<reference evidence="1 2" key="1">
    <citation type="journal article" date="2018" name="Sci. Rep.">
        <title>Genomic signatures of local adaptation to the degree of environmental predictability in rotifers.</title>
        <authorList>
            <person name="Franch-Gras L."/>
            <person name="Hahn C."/>
            <person name="Garcia-Roger E.M."/>
            <person name="Carmona M.J."/>
            <person name="Serra M."/>
            <person name="Gomez A."/>
        </authorList>
    </citation>
    <scope>NUCLEOTIDE SEQUENCE [LARGE SCALE GENOMIC DNA]</scope>
    <source>
        <strain evidence="1">HYR1</strain>
    </source>
</reference>
<evidence type="ECO:0000313" key="2">
    <source>
        <dbReference type="Proteomes" id="UP000276133"/>
    </source>
</evidence>
<sequence>MIKLLFDECSFSIFRASRPTRYGLRFKNAMEGRIFFEHHPFSYKQVPRFLQLERQYHRYDNNLCAAQMMSYCYYYLLKNNFADQYTILLMKK</sequence>
<gene>
    <name evidence="1" type="ORF">BpHYR1_040882</name>
</gene>
<comment type="caution">
    <text evidence="1">The sequence shown here is derived from an EMBL/GenBank/DDBJ whole genome shotgun (WGS) entry which is preliminary data.</text>
</comment>
<dbReference type="AlphaFoldDB" id="A0A3M7T7S8"/>
<evidence type="ECO:0000313" key="1">
    <source>
        <dbReference type="EMBL" id="RNA44123.1"/>
    </source>
</evidence>
<proteinExistence type="predicted"/>
<accession>A0A3M7T7S8</accession>
<organism evidence="1 2">
    <name type="scientific">Brachionus plicatilis</name>
    <name type="common">Marine rotifer</name>
    <name type="synonym">Brachionus muelleri</name>
    <dbReference type="NCBI Taxonomy" id="10195"/>
    <lineage>
        <taxon>Eukaryota</taxon>
        <taxon>Metazoa</taxon>
        <taxon>Spiralia</taxon>
        <taxon>Gnathifera</taxon>
        <taxon>Rotifera</taxon>
        <taxon>Eurotatoria</taxon>
        <taxon>Monogononta</taxon>
        <taxon>Pseudotrocha</taxon>
        <taxon>Ploima</taxon>
        <taxon>Brachionidae</taxon>
        <taxon>Brachionus</taxon>
    </lineage>
</organism>
<keyword evidence="2" id="KW-1185">Reference proteome</keyword>
<dbReference type="EMBL" id="REGN01000148">
    <property type="protein sequence ID" value="RNA44123.1"/>
    <property type="molecule type" value="Genomic_DNA"/>
</dbReference>
<dbReference type="Proteomes" id="UP000276133">
    <property type="component" value="Unassembled WGS sequence"/>
</dbReference>
<name>A0A3M7T7S8_BRAPC</name>
<protein>
    <submittedName>
        <fullName evidence="1">Uncharacterized protein</fullName>
    </submittedName>
</protein>